<proteinExistence type="predicted"/>
<evidence type="ECO:0000313" key="2">
    <source>
        <dbReference type="EMBL" id="GMH99221.1"/>
    </source>
</evidence>
<dbReference type="Pfam" id="PF05347">
    <property type="entry name" value="Complex1_LYR"/>
    <property type="match status" value="1"/>
</dbReference>
<dbReference type="OrthoDB" id="190541at2759"/>
<organism evidence="2 3">
    <name type="scientific">Triparma strigata</name>
    <dbReference type="NCBI Taxonomy" id="1606541"/>
    <lineage>
        <taxon>Eukaryota</taxon>
        <taxon>Sar</taxon>
        <taxon>Stramenopiles</taxon>
        <taxon>Ochrophyta</taxon>
        <taxon>Bolidophyceae</taxon>
        <taxon>Parmales</taxon>
        <taxon>Triparmaceae</taxon>
        <taxon>Triparma</taxon>
    </lineage>
</organism>
<comment type="caution">
    <text evidence="2">The sequence shown here is derived from an EMBL/GenBank/DDBJ whole genome shotgun (WGS) entry which is preliminary data.</text>
</comment>
<dbReference type="Proteomes" id="UP001165085">
    <property type="component" value="Unassembled WGS sequence"/>
</dbReference>
<reference evidence="3" key="1">
    <citation type="journal article" date="2023" name="Commun. Biol.">
        <title>Genome analysis of Parmales, the sister group of diatoms, reveals the evolutionary specialization of diatoms from phago-mixotrophs to photoautotrophs.</title>
        <authorList>
            <person name="Ban H."/>
            <person name="Sato S."/>
            <person name="Yoshikawa S."/>
            <person name="Yamada K."/>
            <person name="Nakamura Y."/>
            <person name="Ichinomiya M."/>
            <person name="Sato N."/>
            <person name="Blanc-Mathieu R."/>
            <person name="Endo H."/>
            <person name="Kuwata A."/>
            <person name="Ogata H."/>
        </authorList>
    </citation>
    <scope>NUCLEOTIDE SEQUENCE [LARGE SCALE GENOMIC DNA]</scope>
    <source>
        <strain evidence="3">NIES 3701</strain>
    </source>
</reference>
<dbReference type="CDD" id="cd20251">
    <property type="entry name" value="Complex1_LYR_SF"/>
    <property type="match status" value="1"/>
</dbReference>
<protein>
    <recommendedName>
        <fullName evidence="1">Complex 1 LYR protein domain-containing protein</fullName>
    </recommendedName>
</protein>
<sequence>MEQALTRTSLQLYRDCLRLIGHIAPGGSAKGSALRHQVRSSFALNKHLTSPAEIETAKAGAVRALANFMLVESAGTDKTGGLQKAMKNFNERVMNEPKGNE</sequence>
<dbReference type="PANTHER" id="PTHR47579">
    <property type="entry name" value="COMPLEX 1 LYR PROTEIN"/>
    <property type="match status" value="1"/>
</dbReference>
<gene>
    <name evidence="2" type="ORF">TrST_g6331</name>
</gene>
<evidence type="ECO:0000259" key="1">
    <source>
        <dbReference type="Pfam" id="PF05347"/>
    </source>
</evidence>
<dbReference type="AlphaFoldDB" id="A0A9W7BXA1"/>
<feature type="domain" description="Complex 1 LYR protein" evidence="1">
    <location>
        <begin position="9"/>
        <end position="65"/>
    </location>
</feature>
<accession>A0A9W7BXA1</accession>
<dbReference type="EMBL" id="BRXY01000540">
    <property type="protein sequence ID" value="GMH99221.1"/>
    <property type="molecule type" value="Genomic_DNA"/>
</dbReference>
<evidence type="ECO:0000313" key="3">
    <source>
        <dbReference type="Proteomes" id="UP001165085"/>
    </source>
</evidence>
<dbReference type="InterPro" id="IPR008011">
    <property type="entry name" value="Complex1_LYR_dom"/>
</dbReference>
<dbReference type="PANTHER" id="PTHR47579:SF3">
    <property type="entry name" value="COMPLEX 1 LYR PROTEIN DOMAIN-CONTAINING PROTEIN"/>
    <property type="match status" value="1"/>
</dbReference>
<keyword evidence="3" id="KW-1185">Reference proteome</keyword>
<name>A0A9W7BXA1_9STRA</name>